<reference evidence="2 3" key="1">
    <citation type="submission" date="2015-10" db="EMBL/GenBank/DDBJ databases">
        <title>Mycobacterium gordonae draft genome assembly.</title>
        <authorList>
            <person name="Ustinova V."/>
            <person name="Smirnova T."/>
            <person name="Blagodatskikh K."/>
            <person name="Varlamov D."/>
            <person name="Larionova E."/>
            <person name="Chernousova L."/>
        </authorList>
    </citation>
    <scope>NUCLEOTIDE SEQUENCE [LARGE SCALE GENOMIC DNA]</scope>
    <source>
        <strain evidence="2 3">CTRI 14-8773</strain>
    </source>
</reference>
<dbReference type="RefSeq" id="WP_055580670.1">
    <property type="nucleotide sequence ID" value="NZ_LKTM01000350.1"/>
</dbReference>
<sequence length="66" mass="7308">MERVADSKARKEKYVDPGWPTTDPDDHAVSELVTDRTGALSPFGEVVFPVPAEELPYVHPVTVATW</sequence>
<evidence type="ECO:0000256" key="1">
    <source>
        <dbReference type="SAM" id="MobiDB-lite"/>
    </source>
</evidence>
<dbReference type="EMBL" id="LKTM01000350">
    <property type="protein sequence ID" value="KQH76563.1"/>
    <property type="molecule type" value="Genomic_DNA"/>
</dbReference>
<comment type="caution">
    <text evidence="2">The sequence shown here is derived from an EMBL/GenBank/DDBJ whole genome shotgun (WGS) entry which is preliminary data.</text>
</comment>
<dbReference type="STRING" id="1778.A9W97_19905"/>
<evidence type="ECO:0000313" key="3">
    <source>
        <dbReference type="Proteomes" id="UP000051677"/>
    </source>
</evidence>
<evidence type="ECO:0000313" key="2">
    <source>
        <dbReference type="EMBL" id="KQH76563.1"/>
    </source>
</evidence>
<dbReference type="Proteomes" id="UP000051677">
    <property type="component" value="Unassembled WGS sequence"/>
</dbReference>
<feature type="region of interest" description="Disordered" evidence="1">
    <location>
        <begin position="1"/>
        <end position="27"/>
    </location>
</feature>
<accession>A0A0Q2RMC3</accession>
<name>A0A0Q2RMC3_MYCGO</name>
<proteinExistence type="predicted"/>
<protein>
    <submittedName>
        <fullName evidence="2">Uncharacterized protein</fullName>
    </submittedName>
</protein>
<gene>
    <name evidence="2" type="ORF">AO501_28085</name>
</gene>
<feature type="compositionally biased region" description="Basic and acidic residues" evidence="1">
    <location>
        <begin position="1"/>
        <end position="15"/>
    </location>
</feature>
<dbReference type="OrthoDB" id="5191634at2"/>
<dbReference type="AlphaFoldDB" id="A0A0Q2RMC3"/>
<organism evidence="2 3">
    <name type="scientific">Mycobacterium gordonae</name>
    <dbReference type="NCBI Taxonomy" id="1778"/>
    <lineage>
        <taxon>Bacteria</taxon>
        <taxon>Bacillati</taxon>
        <taxon>Actinomycetota</taxon>
        <taxon>Actinomycetes</taxon>
        <taxon>Mycobacteriales</taxon>
        <taxon>Mycobacteriaceae</taxon>
        <taxon>Mycobacterium</taxon>
    </lineage>
</organism>